<proteinExistence type="predicted"/>
<evidence type="ECO:0000313" key="3">
    <source>
        <dbReference type="RefSeq" id="XP_016681390.1"/>
    </source>
</evidence>
<dbReference type="KEGG" id="ghi:107900208"/>
<keyword evidence="2" id="KW-1185">Reference proteome</keyword>
<dbReference type="GeneID" id="107900208"/>
<dbReference type="PANTHER" id="PTHR33356:SF17">
    <property type="entry name" value="TPX2 CENTRAL DOMAIN-CONTAINING PROTEIN"/>
    <property type="match status" value="1"/>
</dbReference>
<dbReference type="SMR" id="A0A1U8ITJ4"/>
<dbReference type="Proteomes" id="UP000818029">
    <property type="component" value="Chromosome D06"/>
</dbReference>
<feature type="region of interest" description="Disordered" evidence="1">
    <location>
        <begin position="103"/>
        <end position="189"/>
    </location>
</feature>
<dbReference type="PANTHER" id="PTHR33356">
    <property type="entry name" value="TIP41-LIKE PROTEIN"/>
    <property type="match status" value="1"/>
</dbReference>
<dbReference type="PaxDb" id="3635-A0A1U8ITJ4"/>
<feature type="compositionally biased region" description="Polar residues" evidence="1">
    <location>
        <begin position="104"/>
        <end position="113"/>
    </location>
</feature>
<sequence length="302" mass="34033">MGEQIDDAQFWLPSEILMEDDILMGKQNNTELFPYEFEHSYDSFSALSFPVESTVGPAETESSDRDEFLAGLTRRLVLSMNHKLTLYGVSLNNNEENGGLARSAQWTQSNGGSQVAKYSDRDINHGRNLPNTQNHGFMKKSNQSVSCNLPQTNHYDGRQMKARNQQQQQPKQKKSSLESNKVGERGECSRASFQVQSQLQLPTRVILLQGFRNVKTESVGTGVFLPRKYHNKPSKPRKKSGCAMILIPAKVVQALNLNFDGTNSGFASNYAVLIPRRNANLRQENRNDRAMGSLNLPQDWTY</sequence>
<evidence type="ECO:0000313" key="2">
    <source>
        <dbReference type="Proteomes" id="UP000818029"/>
    </source>
</evidence>
<accession>A0A1U8ITJ4</accession>
<dbReference type="AlphaFoldDB" id="A0A1U8ITJ4"/>
<dbReference type="STRING" id="3635.A0A1U8ITJ4"/>
<feature type="compositionally biased region" description="Polar residues" evidence="1">
    <location>
        <begin position="129"/>
        <end position="154"/>
    </location>
</feature>
<reference evidence="2" key="1">
    <citation type="journal article" date="2020" name="Nat. Genet.">
        <title>Genomic diversifications of five Gossypium allopolyploid species and their impact on cotton improvement.</title>
        <authorList>
            <person name="Chen Z.J."/>
            <person name="Sreedasyam A."/>
            <person name="Ando A."/>
            <person name="Song Q."/>
            <person name="De Santiago L.M."/>
            <person name="Hulse-Kemp A.M."/>
            <person name="Ding M."/>
            <person name="Ye W."/>
            <person name="Kirkbride R.C."/>
            <person name="Jenkins J."/>
            <person name="Plott C."/>
            <person name="Lovell J."/>
            <person name="Lin Y.M."/>
            <person name="Vaughn R."/>
            <person name="Liu B."/>
            <person name="Simpson S."/>
            <person name="Scheffler B.E."/>
            <person name="Wen L."/>
            <person name="Saski C.A."/>
            <person name="Grover C.E."/>
            <person name="Hu G."/>
            <person name="Conover J.L."/>
            <person name="Carlson J.W."/>
            <person name="Shu S."/>
            <person name="Boston L.B."/>
            <person name="Williams M."/>
            <person name="Peterson D.G."/>
            <person name="McGee K."/>
            <person name="Jones D.C."/>
            <person name="Wendel J.F."/>
            <person name="Stelly D.M."/>
            <person name="Grimwood J."/>
            <person name="Schmutz J."/>
        </authorList>
    </citation>
    <scope>NUCLEOTIDE SEQUENCE [LARGE SCALE GENOMIC DNA]</scope>
    <source>
        <strain evidence="2">cv. TM-1</strain>
    </source>
</reference>
<dbReference type="OrthoDB" id="983327at2759"/>
<reference evidence="3" key="2">
    <citation type="submission" date="2025-08" db="UniProtKB">
        <authorList>
            <consortium name="RefSeq"/>
        </authorList>
    </citation>
    <scope>IDENTIFICATION</scope>
</reference>
<gene>
    <name evidence="3" type="primary">LOC107900208</name>
</gene>
<dbReference type="RefSeq" id="XP_016681390.1">
    <property type="nucleotide sequence ID" value="XM_016825901.2"/>
</dbReference>
<protein>
    <submittedName>
        <fullName evidence="3">Uncharacterized protein</fullName>
    </submittedName>
</protein>
<organism evidence="2 3">
    <name type="scientific">Gossypium hirsutum</name>
    <name type="common">Upland cotton</name>
    <name type="synonym">Gossypium mexicanum</name>
    <dbReference type="NCBI Taxonomy" id="3635"/>
    <lineage>
        <taxon>Eukaryota</taxon>
        <taxon>Viridiplantae</taxon>
        <taxon>Streptophyta</taxon>
        <taxon>Embryophyta</taxon>
        <taxon>Tracheophyta</taxon>
        <taxon>Spermatophyta</taxon>
        <taxon>Magnoliopsida</taxon>
        <taxon>eudicotyledons</taxon>
        <taxon>Gunneridae</taxon>
        <taxon>Pentapetalae</taxon>
        <taxon>rosids</taxon>
        <taxon>malvids</taxon>
        <taxon>Malvales</taxon>
        <taxon>Malvaceae</taxon>
        <taxon>Malvoideae</taxon>
        <taxon>Gossypium</taxon>
    </lineage>
</organism>
<evidence type="ECO:0000256" key="1">
    <source>
        <dbReference type="SAM" id="MobiDB-lite"/>
    </source>
</evidence>
<name>A0A1U8ITJ4_GOSHI</name>